<evidence type="ECO:0000259" key="2">
    <source>
        <dbReference type="PROSITE" id="PS50883"/>
    </source>
</evidence>
<organism evidence="4 5">
    <name type="scientific">Pseudomonas songnenensis</name>
    <dbReference type="NCBI Taxonomy" id="1176259"/>
    <lineage>
        <taxon>Bacteria</taxon>
        <taxon>Pseudomonadati</taxon>
        <taxon>Pseudomonadota</taxon>
        <taxon>Gammaproteobacteria</taxon>
        <taxon>Pseudomonadales</taxon>
        <taxon>Pseudomonadaceae</taxon>
        <taxon>Pseudomonas</taxon>
    </lineage>
</organism>
<feature type="domain" description="EAL" evidence="2">
    <location>
        <begin position="581"/>
        <end position="831"/>
    </location>
</feature>
<accession>A0A482U1S1</accession>
<dbReference type="EMBL" id="RWYU02000010">
    <property type="protein sequence ID" value="RYJ59902.1"/>
    <property type="molecule type" value="Genomic_DNA"/>
</dbReference>
<dbReference type="SUPFAM" id="SSF141868">
    <property type="entry name" value="EAL domain-like"/>
    <property type="match status" value="1"/>
</dbReference>
<dbReference type="InterPro" id="IPR001633">
    <property type="entry name" value="EAL_dom"/>
</dbReference>
<reference evidence="4 5" key="1">
    <citation type="submission" date="2019-01" db="EMBL/GenBank/DDBJ databases">
        <title>High-quality draft genome of. Pseudomonas songnenensis str. L103, a full-fledged denitrifier isolated from 100 meters deep aquifer in a heavily nitrogen fertilized agricultural area.</title>
        <authorList>
            <person name="Liu M."/>
            <person name="Liu B."/>
        </authorList>
    </citation>
    <scope>NUCLEOTIDE SEQUENCE [LARGE SCALE GENOMIC DNA]</scope>
    <source>
        <strain evidence="4 5">L103</strain>
    </source>
</reference>
<sequence>MGVSQIILRRSLPLLLAVLLVVSSVISYSVKRMTDTLDRNVIEHSHFLIEKALSHRQAMLRQGMAAFVTLNNASTDPQSRAKMAAPDVLFYSLDFDALMVFGSGVEKTQALTSEAVRDSDLLQRLGVGLDGLLEQARRGGPDALTGGILRLDDTLVLAAAANALPEDQVALRRASGTTLVLIDLLDPDELLRLGFQYGLIDLHLIGQGEGGAISEDGSLALTDLAGASVIFGWSAPEFGHEMLEGLLPIVGSSAVLMLLLIGLIALDAVRASRRLEDSHSALTVSQASLASSEKRFRDIAEAASDWLWETDERLRLIYLSERFERVTEIKASQWLGRPLDELLQADTQGIALWLQTQSRKPLRCKYSDRNGDVRICRLASRPIMADGKCAGYRGTASDITEEVKAQTQVEHLSMHDALTGLPNRNNLHSFLAGKLGANRPLAMISLDLDRFKPVNDTLGHAAGDLVLQEMSLRLLNCTRNEDLVARLGGDEFIMVLDGISSQESIEALCVRLIDQIKQPIVYEGQNIFVGGSIGIALAPQDATEANELLRCADIALYQAKEDGRATWRFYASEMNQRLLQRRQLEMDLRQAMAMGEMALQYQPRYRTNGMHIIGAEALVRWQHPLKGLLGPAHFIDLAEETGLIVPLGRWVLNEACNEAARWPEHICVSVNLSVVQFRQSDLRLDVQRALTEAGLAASRLELEVAESILLDESAGALATLNALKELGVRLTMDHFGTGYSSLNYLRSYPFDGLKIDRSFIGNALSSANDRLIIKAIVGLAEALELTVTAEGVETGEQLEWLEEADCAVVQGFHICQPQFAQEMERLVQEMG</sequence>
<dbReference type="PROSITE" id="PS50883">
    <property type="entry name" value="EAL"/>
    <property type="match status" value="1"/>
</dbReference>
<comment type="caution">
    <text evidence="4">The sequence shown here is derived from an EMBL/GenBank/DDBJ whole genome shotgun (WGS) entry which is preliminary data.</text>
</comment>
<evidence type="ECO:0000259" key="3">
    <source>
        <dbReference type="PROSITE" id="PS50887"/>
    </source>
</evidence>
<dbReference type="PANTHER" id="PTHR44757">
    <property type="entry name" value="DIGUANYLATE CYCLASE DGCP"/>
    <property type="match status" value="1"/>
</dbReference>
<dbReference type="RefSeq" id="WP_126190548.1">
    <property type="nucleotide sequence ID" value="NZ_RWYU02000010.1"/>
</dbReference>
<dbReference type="InterPro" id="IPR052155">
    <property type="entry name" value="Biofilm_reg_signaling"/>
</dbReference>
<evidence type="ECO:0000313" key="5">
    <source>
        <dbReference type="Proteomes" id="UP000282800"/>
    </source>
</evidence>
<dbReference type="Pfam" id="PF00563">
    <property type="entry name" value="EAL"/>
    <property type="match status" value="1"/>
</dbReference>
<dbReference type="InterPro" id="IPR000014">
    <property type="entry name" value="PAS"/>
</dbReference>
<dbReference type="SMART" id="SM00267">
    <property type="entry name" value="GGDEF"/>
    <property type="match status" value="1"/>
</dbReference>
<dbReference type="InterPro" id="IPR035965">
    <property type="entry name" value="PAS-like_dom_sf"/>
</dbReference>
<dbReference type="PROSITE" id="PS50887">
    <property type="entry name" value="GGDEF"/>
    <property type="match status" value="1"/>
</dbReference>
<dbReference type="SUPFAM" id="SSF55073">
    <property type="entry name" value="Nucleotide cyclase"/>
    <property type="match status" value="1"/>
</dbReference>
<dbReference type="Pfam" id="PF00989">
    <property type="entry name" value="PAS"/>
    <property type="match status" value="1"/>
</dbReference>
<dbReference type="OrthoDB" id="9804951at2"/>
<dbReference type="InterPro" id="IPR000160">
    <property type="entry name" value="GGDEF_dom"/>
</dbReference>
<evidence type="ECO:0000259" key="1">
    <source>
        <dbReference type="PROSITE" id="PS50112"/>
    </source>
</evidence>
<evidence type="ECO:0000313" key="4">
    <source>
        <dbReference type="EMBL" id="RYJ59902.1"/>
    </source>
</evidence>
<dbReference type="GO" id="GO:0006355">
    <property type="term" value="P:regulation of DNA-templated transcription"/>
    <property type="evidence" value="ECO:0007669"/>
    <property type="project" value="InterPro"/>
</dbReference>
<proteinExistence type="predicted"/>
<dbReference type="SUPFAM" id="SSF55785">
    <property type="entry name" value="PYP-like sensor domain (PAS domain)"/>
    <property type="match status" value="1"/>
</dbReference>
<dbReference type="InterPro" id="IPR013767">
    <property type="entry name" value="PAS_fold"/>
</dbReference>
<dbReference type="SMART" id="SM00091">
    <property type="entry name" value="PAS"/>
    <property type="match status" value="1"/>
</dbReference>
<dbReference type="CDD" id="cd01949">
    <property type="entry name" value="GGDEF"/>
    <property type="match status" value="1"/>
</dbReference>
<name>A0A482U1S1_9PSED</name>
<dbReference type="InterPro" id="IPR029787">
    <property type="entry name" value="Nucleotide_cyclase"/>
</dbReference>
<dbReference type="NCBIfam" id="TIGR00254">
    <property type="entry name" value="GGDEF"/>
    <property type="match status" value="1"/>
</dbReference>
<dbReference type="PANTHER" id="PTHR44757:SF10">
    <property type="entry name" value="MEMBRANE PROTEIN"/>
    <property type="match status" value="1"/>
</dbReference>
<dbReference type="CDD" id="cd01948">
    <property type="entry name" value="EAL"/>
    <property type="match status" value="1"/>
</dbReference>
<dbReference type="SMART" id="SM00052">
    <property type="entry name" value="EAL"/>
    <property type="match status" value="1"/>
</dbReference>
<dbReference type="NCBIfam" id="TIGR00229">
    <property type="entry name" value="sensory_box"/>
    <property type="match status" value="1"/>
</dbReference>
<dbReference type="Gene3D" id="3.30.450.20">
    <property type="entry name" value="PAS domain"/>
    <property type="match status" value="1"/>
</dbReference>
<dbReference type="Gene3D" id="3.20.20.450">
    <property type="entry name" value="EAL domain"/>
    <property type="match status" value="1"/>
</dbReference>
<dbReference type="InterPro" id="IPR035919">
    <property type="entry name" value="EAL_sf"/>
</dbReference>
<dbReference type="Gene3D" id="3.30.70.270">
    <property type="match status" value="1"/>
</dbReference>
<dbReference type="InterPro" id="IPR043128">
    <property type="entry name" value="Rev_trsase/Diguanyl_cyclase"/>
</dbReference>
<dbReference type="PROSITE" id="PS50112">
    <property type="entry name" value="PAS"/>
    <property type="match status" value="1"/>
</dbReference>
<gene>
    <name evidence="4" type="ORF">EJA06_020690</name>
</gene>
<dbReference type="Pfam" id="PF00990">
    <property type="entry name" value="GGDEF"/>
    <property type="match status" value="1"/>
</dbReference>
<dbReference type="AlphaFoldDB" id="A0A482U1S1"/>
<protein>
    <submittedName>
        <fullName evidence="4">EAL domain-containing protein</fullName>
    </submittedName>
</protein>
<dbReference type="Proteomes" id="UP000282800">
    <property type="component" value="Unassembled WGS sequence"/>
</dbReference>
<feature type="domain" description="GGDEF" evidence="3">
    <location>
        <begin position="439"/>
        <end position="572"/>
    </location>
</feature>
<feature type="domain" description="PAS" evidence="1">
    <location>
        <begin position="292"/>
        <end position="346"/>
    </location>
</feature>